<accession>A0AAN1RSW8</accession>
<evidence type="ECO:0000313" key="3">
    <source>
        <dbReference type="Proteomes" id="UP000282741"/>
    </source>
</evidence>
<organism evidence="2 3">
    <name type="scientific">Bordetella hinzii</name>
    <dbReference type="NCBI Taxonomy" id="103855"/>
    <lineage>
        <taxon>Bacteria</taxon>
        <taxon>Pseudomonadati</taxon>
        <taxon>Pseudomonadota</taxon>
        <taxon>Betaproteobacteria</taxon>
        <taxon>Burkholderiales</taxon>
        <taxon>Alcaligenaceae</taxon>
        <taxon>Bordetella</taxon>
    </lineage>
</organism>
<dbReference type="GeneID" id="92992974"/>
<dbReference type="SUPFAM" id="SSF52833">
    <property type="entry name" value="Thioredoxin-like"/>
    <property type="match status" value="1"/>
</dbReference>
<dbReference type="CDD" id="cd03025">
    <property type="entry name" value="DsbA_FrnE_like"/>
    <property type="match status" value="1"/>
</dbReference>
<evidence type="ECO:0000259" key="1">
    <source>
        <dbReference type="Pfam" id="PF01323"/>
    </source>
</evidence>
<protein>
    <submittedName>
        <fullName evidence="2">DsbA family protein</fullName>
    </submittedName>
</protein>
<name>A0AAN1RSW8_9BORD</name>
<proteinExistence type="predicted"/>
<dbReference type="RefSeq" id="WP_029577537.1">
    <property type="nucleotide sequence ID" value="NZ_CP012076.1"/>
</dbReference>
<dbReference type="Pfam" id="PF01323">
    <property type="entry name" value="DSBA"/>
    <property type="match status" value="1"/>
</dbReference>
<reference evidence="3" key="1">
    <citation type="submission" date="2017-10" db="EMBL/GenBank/DDBJ databases">
        <title>Whole genome sequencing of various Bordetella species.</title>
        <authorList>
            <person name="Weigand M.R."/>
            <person name="Loparev V."/>
            <person name="Peng Y."/>
            <person name="Bowden K.E."/>
            <person name="Tondella M.L."/>
            <person name="Williams M.M."/>
        </authorList>
    </citation>
    <scope>NUCLEOTIDE SEQUENCE [LARGE SCALE GENOMIC DNA]</scope>
    <source>
        <strain evidence="3">H720</strain>
    </source>
</reference>
<sequence>MSAPVLHYIYDPLCGWCYGASPLVDASRAIEGLRIEPHGGGMMMGGNRRPVSEALRNYVMPHDERIAAMTGQVFGPDYFDGLLRDTTAVFDSAPPTTAVLAAAELGGQDAALDMLKRIQTAHYVQGKRVAELEVLAALASEIGLAAGDFAVRWEQLTGAALHAHIADSRALLERLGGTGFPTFALQTLHGYTVLEPGRYLGRPAEWQHMLRTRIAAAQP</sequence>
<dbReference type="InterPro" id="IPR036249">
    <property type="entry name" value="Thioredoxin-like_sf"/>
</dbReference>
<dbReference type="KEGG" id="bhz:ACR54_01513"/>
<gene>
    <name evidence="2" type="ORF">CS347_00645</name>
</gene>
<dbReference type="EMBL" id="CP024172">
    <property type="protein sequence ID" value="AZW15409.1"/>
    <property type="molecule type" value="Genomic_DNA"/>
</dbReference>
<dbReference type="AlphaFoldDB" id="A0AAN1RSW8"/>
<feature type="domain" description="DSBA-like thioredoxin" evidence="1">
    <location>
        <begin position="10"/>
        <end position="185"/>
    </location>
</feature>
<dbReference type="InterPro" id="IPR001853">
    <property type="entry name" value="DSBA-like_thioredoxin_dom"/>
</dbReference>
<dbReference type="GO" id="GO:0016491">
    <property type="term" value="F:oxidoreductase activity"/>
    <property type="evidence" value="ECO:0007669"/>
    <property type="project" value="InterPro"/>
</dbReference>
<dbReference type="Proteomes" id="UP000282741">
    <property type="component" value="Chromosome"/>
</dbReference>
<dbReference type="Gene3D" id="3.40.30.10">
    <property type="entry name" value="Glutaredoxin"/>
    <property type="match status" value="1"/>
</dbReference>
<evidence type="ECO:0000313" key="2">
    <source>
        <dbReference type="EMBL" id="AZW15409.1"/>
    </source>
</evidence>